<dbReference type="InterPro" id="IPR000160">
    <property type="entry name" value="GGDEF_dom"/>
</dbReference>
<keyword evidence="6" id="KW-1185">Reference proteome</keyword>
<dbReference type="InterPro" id="IPR043128">
    <property type="entry name" value="Rev_trsase/Diguanyl_cyclase"/>
</dbReference>
<dbReference type="Gene3D" id="3.30.70.270">
    <property type="match status" value="1"/>
</dbReference>
<organism evidence="5 6">
    <name type="scientific">Pseudomarimonas arenosa</name>
    <dbReference type="NCBI Taxonomy" id="2774145"/>
    <lineage>
        <taxon>Bacteria</taxon>
        <taxon>Pseudomonadati</taxon>
        <taxon>Pseudomonadota</taxon>
        <taxon>Gammaproteobacteria</taxon>
        <taxon>Lysobacterales</taxon>
        <taxon>Lysobacteraceae</taxon>
        <taxon>Pseudomarimonas</taxon>
    </lineage>
</organism>
<dbReference type="Proteomes" id="UP000613768">
    <property type="component" value="Unassembled WGS sequence"/>
</dbReference>
<protein>
    <recommendedName>
        <fullName evidence="2">diguanylate cyclase</fullName>
        <ecNumber evidence="2">2.7.7.65</ecNumber>
    </recommendedName>
</protein>
<comment type="cofactor">
    <cofactor evidence="1">
        <name>Mg(2+)</name>
        <dbReference type="ChEBI" id="CHEBI:18420"/>
    </cofactor>
</comment>
<dbReference type="EMBL" id="JACYTR010000019">
    <property type="protein sequence ID" value="MBD8526265.1"/>
    <property type="molecule type" value="Genomic_DNA"/>
</dbReference>
<dbReference type="SMART" id="SM00267">
    <property type="entry name" value="GGDEF"/>
    <property type="match status" value="1"/>
</dbReference>
<dbReference type="InterPro" id="IPR029787">
    <property type="entry name" value="Nucleotide_cyclase"/>
</dbReference>
<dbReference type="SUPFAM" id="SSF55073">
    <property type="entry name" value="Nucleotide cyclase"/>
    <property type="match status" value="1"/>
</dbReference>
<dbReference type="CDD" id="cd01949">
    <property type="entry name" value="GGDEF"/>
    <property type="match status" value="1"/>
</dbReference>
<dbReference type="EC" id="2.7.7.65" evidence="2"/>
<dbReference type="PANTHER" id="PTHR45138:SF9">
    <property type="entry name" value="DIGUANYLATE CYCLASE DGCM-RELATED"/>
    <property type="match status" value="1"/>
</dbReference>
<evidence type="ECO:0000313" key="6">
    <source>
        <dbReference type="Proteomes" id="UP000613768"/>
    </source>
</evidence>
<evidence type="ECO:0000259" key="4">
    <source>
        <dbReference type="PROSITE" id="PS50887"/>
    </source>
</evidence>
<dbReference type="GO" id="GO:0052621">
    <property type="term" value="F:diguanylate cyclase activity"/>
    <property type="evidence" value="ECO:0007669"/>
    <property type="project" value="UniProtKB-EC"/>
</dbReference>
<dbReference type="InterPro" id="IPR050469">
    <property type="entry name" value="Diguanylate_Cyclase"/>
</dbReference>
<dbReference type="PROSITE" id="PS50887">
    <property type="entry name" value="GGDEF"/>
    <property type="match status" value="1"/>
</dbReference>
<dbReference type="RefSeq" id="WP_192029681.1">
    <property type="nucleotide sequence ID" value="NZ_JACYTR010000019.1"/>
</dbReference>
<dbReference type="FunFam" id="3.30.70.270:FF:000001">
    <property type="entry name" value="Diguanylate cyclase domain protein"/>
    <property type="match status" value="1"/>
</dbReference>
<sequence length="344" mass="39191">MKTTPHLLDELVKLTSIRDAELLEYSLLRTIQEILSPTVLSLFRLSANGQPCYQMVCDAEHGPRVVAEPVVSARTLEVAAECMGLRQGVRRRLDDGQELSVYPVVELRGFTTYLEVVDRFGDAKEDARLIDGFLRFYENYCGLLDYSQRDQLTGLMNRKTFDESVFKLFSSGDRFQLDAASPRAKDDRRIGAHRGEFWLGMVDIDHFKRINDSFGHLYGDEVLLLASQVMQRGFRDTDLLFRFGGEEFVIITQNVDRDGALHVFERLRQSIESFRFPQVGQVTISIGLVQLVPGKLTPILLDQADKALYYAKQHGRNQVAVYQDLVERGDIDETQHTQGSVDLF</sequence>
<gene>
    <name evidence="5" type="ORF">IFO71_11005</name>
</gene>
<feature type="domain" description="GGDEF" evidence="4">
    <location>
        <begin position="195"/>
        <end position="324"/>
    </location>
</feature>
<evidence type="ECO:0000313" key="5">
    <source>
        <dbReference type="EMBL" id="MBD8526265.1"/>
    </source>
</evidence>
<accession>A0AAW3ZLC7</accession>
<dbReference type="Pfam" id="PF00990">
    <property type="entry name" value="GGDEF"/>
    <property type="match status" value="1"/>
</dbReference>
<name>A0AAW3ZLC7_9GAMM</name>
<reference evidence="5 6" key="1">
    <citation type="submission" date="2020-09" db="EMBL/GenBank/DDBJ databases">
        <title>Pseudoxanthomonas sp. CAU 1598 isolated from sand of Yaerae Beach.</title>
        <authorList>
            <person name="Kim W."/>
        </authorList>
    </citation>
    <scope>NUCLEOTIDE SEQUENCE [LARGE SCALE GENOMIC DNA]</scope>
    <source>
        <strain evidence="5 6">CAU 1598</strain>
    </source>
</reference>
<dbReference type="AlphaFoldDB" id="A0AAW3ZLC7"/>
<evidence type="ECO:0000256" key="2">
    <source>
        <dbReference type="ARBA" id="ARBA00012528"/>
    </source>
</evidence>
<dbReference type="PANTHER" id="PTHR45138">
    <property type="entry name" value="REGULATORY COMPONENTS OF SENSORY TRANSDUCTION SYSTEM"/>
    <property type="match status" value="1"/>
</dbReference>
<dbReference type="NCBIfam" id="TIGR00254">
    <property type="entry name" value="GGDEF"/>
    <property type="match status" value="1"/>
</dbReference>
<comment type="caution">
    <text evidence="5">The sequence shown here is derived from an EMBL/GenBank/DDBJ whole genome shotgun (WGS) entry which is preliminary data.</text>
</comment>
<dbReference type="GO" id="GO:0043709">
    <property type="term" value="P:cell adhesion involved in single-species biofilm formation"/>
    <property type="evidence" value="ECO:0007669"/>
    <property type="project" value="TreeGrafter"/>
</dbReference>
<comment type="catalytic activity">
    <reaction evidence="3">
        <text>2 GTP = 3',3'-c-di-GMP + 2 diphosphate</text>
        <dbReference type="Rhea" id="RHEA:24898"/>
        <dbReference type="ChEBI" id="CHEBI:33019"/>
        <dbReference type="ChEBI" id="CHEBI:37565"/>
        <dbReference type="ChEBI" id="CHEBI:58805"/>
        <dbReference type="EC" id="2.7.7.65"/>
    </reaction>
</comment>
<evidence type="ECO:0000256" key="3">
    <source>
        <dbReference type="ARBA" id="ARBA00034247"/>
    </source>
</evidence>
<dbReference type="GO" id="GO:1902201">
    <property type="term" value="P:negative regulation of bacterial-type flagellum-dependent cell motility"/>
    <property type="evidence" value="ECO:0007669"/>
    <property type="project" value="TreeGrafter"/>
</dbReference>
<dbReference type="GO" id="GO:0005886">
    <property type="term" value="C:plasma membrane"/>
    <property type="evidence" value="ECO:0007669"/>
    <property type="project" value="TreeGrafter"/>
</dbReference>
<evidence type="ECO:0000256" key="1">
    <source>
        <dbReference type="ARBA" id="ARBA00001946"/>
    </source>
</evidence>
<proteinExistence type="predicted"/>